<reference evidence="1 2" key="1">
    <citation type="journal article" date="2023" name="Sci. Data">
        <title>Genome assembly of the Korean intertidal mud-creeper Batillaria attramentaria.</title>
        <authorList>
            <person name="Patra A.K."/>
            <person name="Ho P.T."/>
            <person name="Jun S."/>
            <person name="Lee S.J."/>
            <person name="Kim Y."/>
            <person name="Won Y.J."/>
        </authorList>
    </citation>
    <scope>NUCLEOTIDE SEQUENCE [LARGE SCALE GENOMIC DNA]</scope>
    <source>
        <strain evidence="1">Wonlab-2016</strain>
    </source>
</reference>
<evidence type="ECO:0000313" key="2">
    <source>
        <dbReference type="Proteomes" id="UP001519460"/>
    </source>
</evidence>
<keyword evidence="2" id="KW-1185">Reference proteome</keyword>
<dbReference type="AlphaFoldDB" id="A0ABD0JX76"/>
<proteinExistence type="predicted"/>
<dbReference type="Proteomes" id="UP001519460">
    <property type="component" value="Unassembled WGS sequence"/>
</dbReference>
<accession>A0ABD0JX76</accession>
<organism evidence="1 2">
    <name type="scientific">Batillaria attramentaria</name>
    <dbReference type="NCBI Taxonomy" id="370345"/>
    <lineage>
        <taxon>Eukaryota</taxon>
        <taxon>Metazoa</taxon>
        <taxon>Spiralia</taxon>
        <taxon>Lophotrochozoa</taxon>
        <taxon>Mollusca</taxon>
        <taxon>Gastropoda</taxon>
        <taxon>Caenogastropoda</taxon>
        <taxon>Sorbeoconcha</taxon>
        <taxon>Cerithioidea</taxon>
        <taxon>Batillariidae</taxon>
        <taxon>Batillaria</taxon>
    </lineage>
</organism>
<dbReference type="EMBL" id="JACVVK020000299">
    <property type="protein sequence ID" value="KAK7479607.1"/>
    <property type="molecule type" value="Genomic_DNA"/>
</dbReference>
<name>A0ABD0JX76_9CAEN</name>
<feature type="non-terminal residue" evidence="1">
    <location>
        <position position="1"/>
    </location>
</feature>
<sequence>YCTCHDITKRPSQGPCVISLWCGLHGGCLRWYNRLCCCCHLRKCRRRQKK</sequence>
<protein>
    <submittedName>
        <fullName evidence="1">Uncharacterized protein</fullName>
    </submittedName>
</protein>
<gene>
    <name evidence="1" type="ORF">BaRGS_00029156</name>
</gene>
<feature type="non-terminal residue" evidence="1">
    <location>
        <position position="50"/>
    </location>
</feature>
<comment type="caution">
    <text evidence="1">The sequence shown here is derived from an EMBL/GenBank/DDBJ whole genome shotgun (WGS) entry which is preliminary data.</text>
</comment>
<evidence type="ECO:0000313" key="1">
    <source>
        <dbReference type="EMBL" id="KAK7479607.1"/>
    </source>
</evidence>